<dbReference type="Proteomes" id="UP000243359">
    <property type="component" value="Chromosome I"/>
</dbReference>
<evidence type="ECO:0000313" key="1">
    <source>
        <dbReference type="EMBL" id="SDS29603.1"/>
    </source>
</evidence>
<gene>
    <name evidence="1" type="ORF">SAMN05216221_1501</name>
</gene>
<dbReference type="RefSeq" id="WP_090348353.1">
    <property type="nucleotide sequence ID" value="NZ_LT629751.1"/>
</dbReference>
<evidence type="ECO:0000313" key="2">
    <source>
        <dbReference type="Proteomes" id="UP000243359"/>
    </source>
</evidence>
<dbReference type="EMBL" id="LT629751">
    <property type="protein sequence ID" value="SDS29603.1"/>
    <property type="molecule type" value="Genomic_DNA"/>
</dbReference>
<reference evidence="2" key="1">
    <citation type="submission" date="2016-10" db="EMBL/GenBank/DDBJ databases">
        <authorList>
            <person name="Varghese N."/>
            <person name="Submissions S."/>
        </authorList>
    </citation>
    <scope>NUCLEOTIDE SEQUENCE [LARGE SCALE GENOMIC DNA]</scope>
    <source>
        <strain evidence="2">KCTC 32247</strain>
    </source>
</reference>
<organism evidence="1 2">
    <name type="scientific">Pseudomonas oryzae</name>
    <dbReference type="NCBI Taxonomy" id="1392877"/>
    <lineage>
        <taxon>Bacteria</taxon>
        <taxon>Pseudomonadati</taxon>
        <taxon>Pseudomonadota</taxon>
        <taxon>Gammaproteobacteria</taxon>
        <taxon>Pseudomonadales</taxon>
        <taxon>Pseudomonadaceae</taxon>
        <taxon>Pseudomonas</taxon>
    </lineage>
</organism>
<sequence>MQSLRHATAIEIAKELDQTKRKWNRITQIFQENVERWQQMAPQHFAGILALAPGKPGETRLCATSLGKDFVIELAPTIRNDELFGKVTARVSEYPGKRAVQACELLINTDGQILSPQGEKLIDMYESDSPGYRLLAEILYKVIAV</sequence>
<proteinExistence type="predicted"/>
<name>A0A1H1R1N3_9PSED</name>
<accession>A0A1H1R1N3</accession>
<dbReference type="AlphaFoldDB" id="A0A1H1R1N3"/>
<dbReference type="OrthoDB" id="7004520at2"/>
<protein>
    <submittedName>
        <fullName evidence="1">Uncharacterized protein</fullName>
    </submittedName>
</protein>
<keyword evidence="2" id="KW-1185">Reference proteome</keyword>